<dbReference type="Gene3D" id="3.40.50.300">
    <property type="entry name" value="P-loop containing nucleotide triphosphate hydrolases"/>
    <property type="match status" value="1"/>
</dbReference>
<dbReference type="Proteomes" id="UP000509379">
    <property type="component" value="Segment"/>
</dbReference>
<sequence>MADGNLQPKVVWRPLPGSQALSIACPAHVILYEGTRGPGKTDAQLMRFRRLVGKGYGRFWRGIIMDREYKNLDDLVQKSMRWFPQFNDGAKFMSSKADYKWVWPTGEELLFRVVKKPGDYWNYHGHEFPFIGWNELTKYMNGDLFEAMMSTNRTSFVPALHSPIDMETGEMFMLPPIPLEVFATTNPYGIGHMWVKRMFIDPAEPGVPVVREINVFNPRTQQREVIRKYQVRIFGSYKENIFLPAEYIAELESITDENKREAWLHGNWDIVAGGALDDVWRKSTHVVPRFKVPPNWKISRTFDWGSTHPFSVGWWAESNGEEVRLPNGTTLRFPPKSLIRIYEWYGSKGATRSVGGLIPKSGELGFNQGVKFSTKDIATGIKVIERTLQKEGWIGRKVDAGPADNQIRDTTQSDVPTIEKKFADEGVTWKESDKSAGSRTIGLQLLRDRFEAATEGEGRGIYFMDNCRVAIGGLPTLPRDEDNMDDVDTDAEDHFYDEIRYKVLEVDADLATDIRSLRPY</sequence>
<name>A0A7D4XQ94_9CAUD</name>
<gene>
    <name evidence="1" type="ORF">AXL3_02</name>
</gene>
<protein>
    <submittedName>
        <fullName evidence="1">Large terminase</fullName>
    </submittedName>
</protein>
<evidence type="ECO:0000313" key="1">
    <source>
        <dbReference type="EMBL" id="QKW95568.1"/>
    </source>
</evidence>
<proteinExistence type="predicted"/>
<dbReference type="Gene3D" id="3.30.420.280">
    <property type="match status" value="1"/>
</dbReference>
<dbReference type="EMBL" id="MT536174">
    <property type="protein sequence ID" value="QKW95568.1"/>
    <property type="molecule type" value="Genomic_DNA"/>
</dbReference>
<organism evidence="1 2">
    <name type="scientific">Stenotrophomonas phage vB_SmaS-AXL_3</name>
    <dbReference type="NCBI Taxonomy" id="2740427"/>
    <lineage>
        <taxon>Viruses</taxon>
        <taxon>Duplodnaviria</taxon>
        <taxon>Heunggongvirae</taxon>
        <taxon>Uroviricota</taxon>
        <taxon>Caudoviricetes</taxon>
        <taxon>Axeltriavirus</taxon>
        <taxon>Axeltriavirus AXL3</taxon>
    </lineage>
</organism>
<keyword evidence="2" id="KW-1185">Reference proteome</keyword>
<accession>A0A7D4XQ94</accession>
<evidence type="ECO:0000313" key="2">
    <source>
        <dbReference type="Proteomes" id="UP000509379"/>
    </source>
</evidence>
<reference evidence="1" key="1">
    <citation type="submission" date="2020-05" db="EMBL/GenBank/DDBJ databases">
        <title>Isolation and characterization of the novel bacteriophage AXL3 against Stenotrophomonas maltophilia.</title>
        <authorList>
            <person name="McCutcheon J.G."/>
            <person name="Lin A."/>
            <person name="Dennis J."/>
        </authorList>
    </citation>
    <scope>NUCLEOTIDE SEQUENCE [LARGE SCALE GENOMIC DNA]</scope>
</reference>
<dbReference type="InterPro" id="IPR027417">
    <property type="entry name" value="P-loop_NTPase"/>
</dbReference>